<evidence type="ECO:0000256" key="6">
    <source>
        <dbReference type="ARBA" id="ARBA00023002"/>
    </source>
</evidence>
<keyword evidence="8" id="KW-1185">Reference proteome</keyword>
<evidence type="ECO:0000256" key="3">
    <source>
        <dbReference type="ARBA" id="ARBA00022630"/>
    </source>
</evidence>
<comment type="similarity">
    <text evidence="2">Belongs to the FAD-binding monooxygenase family.</text>
</comment>
<accession>A0ABR3EKI6</accession>
<dbReference type="Gene3D" id="3.50.50.60">
    <property type="entry name" value="FAD/NAD(P)-binding domain"/>
    <property type="match status" value="1"/>
</dbReference>
<reference evidence="7 8" key="1">
    <citation type="submission" date="2024-02" db="EMBL/GenBank/DDBJ databases">
        <title>A draft genome for the cacao thread blight pathogen Marasmius crinis-equi.</title>
        <authorList>
            <person name="Cohen S.P."/>
            <person name="Baruah I.K."/>
            <person name="Amoako-Attah I."/>
            <person name="Bukari Y."/>
            <person name="Meinhardt L.W."/>
            <person name="Bailey B.A."/>
        </authorList>
    </citation>
    <scope>NUCLEOTIDE SEQUENCE [LARGE SCALE GENOMIC DNA]</scope>
    <source>
        <strain evidence="7 8">GH-76</strain>
    </source>
</reference>
<keyword evidence="3" id="KW-0285">Flavoprotein</keyword>
<dbReference type="EMBL" id="JBAHYK010003555">
    <property type="protein sequence ID" value="KAL0563409.1"/>
    <property type="molecule type" value="Genomic_DNA"/>
</dbReference>
<dbReference type="InterPro" id="IPR050775">
    <property type="entry name" value="FAD-binding_Monooxygenases"/>
</dbReference>
<sequence>YLPLPKETGYVPTKKYALAVEIRNYLAEVAQKWGLTDKILFRTSVDSLCWDNSSRSWKVDLMTSGVFSGAQVKLKGKHVGIIGTGASAIQSIPELANSIQERTEAHRPKGVASEDHFKGGWHKERMENQALFVAESLMLTPDTPNLVNDGWSHVKGYRAIVGSESFENIGPKQIPQHVAQLLALDKETSEQVRA</sequence>
<proteinExistence type="inferred from homology"/>
<feature type="non-terminal residue" evidence="7">
    <location>
        <position position="1"/>
    </location>
</feature>
<organism evidence="7 8">
    <name type="scientific">Marasmius crinis-equi</name>
    <dbReference type="NCBI Taxonomy" id="585013"/>
    <lineage>
        <taxon>Eukaryota</taxon>
        <taxon>Fungi</taxon>
        <taxon>Dikarya</taxon>
        <taxon>Basidiomycota</taxon>
        <taxon>Agaricomycotina</taxon>
        <taxon>Agaricomycetes</taxon>
        <taxon>Agaricomycetidae</taxon>
        <taxon>Agaricales</taxon>
        <taxon>Marasmiineae</taxon>
        <taxon>Marasmiaceae</taxon>
        <taxon>Marasmius</taxon>
    </lineage>
</organism>
<dbReference type="SUPFAM" id="SSF51905">
    <property type="entry name" value="FAD/NAD(P)-binding domain"/>
    <property type="match status" value="1"/>
</dbReference>
<evidence type="ECO:0000256" key="4">
    <source>
        <dbReference type="ARBA" id="ARBA00022827"/>
    </source>
</evidence>
<name>A0ABR3EKI6_9AGAR</name>
<protein>
    <submittedName>
        <fullName evidence="7">Uncharacterized protein</fullName>
    </submittedName>
</protein>
<keyword evidence="4" id="KW-0274">FAD</keyword>
<dbReference type="PANTHER" id="PTHR43098:SF2">
    <property type="entry name" value="FAD-BINDING MONOOXYGENASE AUSB-RELATED"/>
    <property type="match status" value="1"/>
</dbReference>
<comment type="caution">
    <text evidence="7">The sequence shown here is derived from an EMBL/GenBank/DDBJ whole genome shotgun (WGS) entry which is preliminary data.</text>
</comment>
<comment type="cofactor">
    <cofactor evidence="1">
        <name>FAD</name>
        <dbReference type="ChEBI" id="CHEBI:57692"/>
    </cofactor>
</comment>
<evidence type="ECO:0000256" key="1">
    <source>
        <dbReference type="ARBA" id="ARBA00001974"/>
    </source>
</evidence>
<evidence type="ECO:0000313" key="7">
    <source>
        <dbReference type="EMBL" id="KAL0563409.1"/>
    </source>
</evidence>
<dbReference type="Proteomes" id="UP001465976">
    <property type="component" value="Unassembled WGS sequence"/>
</dbReference>
<dbReference type="InterPro" id="IPR036188">
    <property type="entry name" value="FAD/NAD-bd_sf"/>
</dbReference>
<gene>
    <name evidence="7" type="ORF">V5O48_018658</name>
</gene>
<keyword evidence="6" id="KW-0560">Oxidoreductase</keyword>
<evidence type="ECO:0000256" key="5">
    <source>
        <dbReference type="ARBA" id="ARBA00022857"/>
    </source>
</evidence>
<evidence type="ECO:0000256" key="2">
    <source>
        <dbReference type="ARBA" id="ARBA00010139"/>
    </source>
</evidence>
<evidence type="ECO:0000313" key="8">
    <source>
        <dbReference type="Proteomes" id="UP001465976"/>
    </source>
</evidence>
<keyword evidence="5" id="KW-0521">NADP</keyword>
<dbReference type="PANTHER" id="PTHR43098">
    <property type="entry name" value="L-ORNITHINE N(5)-MONOOXYGENASE-RELATED"/>
    <property type="match status" value="1"/>
</dbReference>